<proteinExistence type="predicted"/>
<evidence type="ECO:0000313" key="2">
    <source>
        <dbReference type="EMBL" id="KAH3806495.1"/>
    </source>
</evidence>
<comment type="caution">
    <text evidence="2">The sequence shown here is derived from an EMBL/GenBank/DDBJ whole genome shotgun (WGS) entry which is preliminary data.</text>
</comment>
<organism evidence="2 3">
    <name type="scientific">Dreissena polymorpha</name>
    <name type="common">Zebra mussel</name>
    <name type="synonym">Mytilus polymorpha</name>
    <dbReference type="NCBI Taxonomy" id="45954"/>
    <lineage>
        <taxon>Eukaryota</taxon>
        <taxon>Metazoa</taxon>
        <taxon>Spiralia</taxon>
        <taxon>Lophotrochozoa</taxon>
        <taxon>Mollusca</taxon>
        <taxon>Bivalvia</taxon>
        <taxon>Autobranchia</taxon>
        <taxon>Heteroconchia</taxon>
        <taxon>Euheterodonta</taxon>
        <taxon>Imparidentia</taxon>
        <taxon>Neoheterodontei</taxon>
        <taxon>Myida</taxon>
        <taxon>Dreissenoidea</taxon>
        <taxon>Dreissenidae</taxon>
        <taxon>Dreissena</taxon>
    </lineage>
</organism>
<dbReference type="EMBL" id="JAIWYP010000006">
    <property type="protein sequence ID" value="KAH3806495.1"/>
    <property type="molecule type" value="Genomic_DNA"/>
</dbReference>
<reference evidence="2" key="2">
    <citation type="submission" date="2020-11" db="EMBL/GenBank/DDBJ databases">
        <authorList>
            <person name="McCartney M.A."/>
            <person name="Auch B."/>
            <person name="Kono T."/>
            <person name="Mallez S."/>
            <person name="Becker A."/>
            <person name="Gohl D.M."/>
            <person name="Silverstein K.A.T."/>
            <person name="Koren S."/>
            <person name="Bechman K.B."/>
            <person name="Herman A."/>
            <person name="Abrahante J.E."/>
            <person name="Garbe J."/>
        </authorList>
    </citation>
    <scope>NUCLEOTIDE SEQUENCE</scope>
    <source>
        <strain evidence="2">Duluth1</strain>
        <tissue evidence="2">Whole animal</tissue>
    </source>
</reference>
<protein>
    <submittedName>
        <fullName evidence="2">Uncharacterized protein</fullName>
    </submittedName>
</protein>
<sequence>MIHTCLVLFSKFPTPAATKREKIPHDRPHRMIPADASDCRTTIAVLPLSEIPVFNVSMEHNKYLVTTITRFLRNLGFIYCRNKRNEARQEQEIQELRIENEKLKREKDDALTR</sequence>
<evidence type="ECO:0000256" key="1">
    <source>
        <dbReference type="SAM" id="Coils"/>
    </source>
</evidence>
<feature type="coiled-coil region" evidence="1">
    <location>
        <begin position="84"/>
        <end position="113"/>
    </location>
</feature>
<name>A0A9D4JC87_DREPO</name>
<dbReference type="AlphaFoldDB" id="A0A9D4JC87"/>
<keyword evidence="3" id="KW-1185">Reference proteome</keyword>
<dbReference type="Proteomes" id="UP000828390">
    <property type="component" value="Unassembled WGS sequence"/>
</dbReference>
<keyword evidence="1" id="KW-0175">Coiled coil</keyword>
<accession>A0A9D4JC87</accession>
<reference evidence="2" key="1">
    <citation type="journal article" date="2019" name="bioRxiv">
        <title>The Genome of the Zebra Mussel, Dreissena polymorpha: A Resource for Invasive Species Research.</title>
        <authorList>
            <person name="McCartney M.A."/>
            <person name="Auch B."/>
            <person name="Kono T."/>
            <person name="Mallez S."/>
            <person name="Zhang Y."/>
            <person name="Obille A."/>
            <person name="Becker A."/>
            <person name="Abrahante J.E."/>
            <person name="Garbe J."/>
            <person name="Badalamenti J.P."/>
            <person name="Herman A."/>
            <person name="Mangelson H."/>
            <person name="Liachko I."/>
            <person name="Sullivan S."/>
            <person name="Sone E.D."/>
            <person name="Koren S."/>
            <person name="Silverstein K.A.T."/>
            <person name="Beckman K.B."/>
            <person name="Gohl D.M."/>
        </authorList>
    </citation>
    <scope>NUCLEOTIDE SEQUENCE</scope>
    <source>
        <strain evidence="2">Duluth1</strain>
        <tissue evidence="2">Whole animal</tissue>
    </source>
</reference>
<gene>
    <name evidence="2" type="ORF">DPMN_134815</name>
</gene>
<evidence type="ECO:0000313" key="3">
    <source>
        <dbReference type="Proteomes" id="UP000828390"/>
    </source>
</evidence>